<organism evidence="2 3">
    <name type="scientific">Geodia barretti</name>
    <name type="common">Barrett's horny sponge</name>
    <dbReference type="NCBI Taxonomy" id="519541"/>
    <lineage>
        <taxon>Eukaryota</taxon>
        <taxon>Metazoa</taxon>
        <taxon>Porifera</taxon>
        <taxon>Demospongiae</taxon>
        <taxon>Heteroscleromorpha</taxon>
        <taxon>Tetractinellida</taxon>
        <taxon>Astrophorina</taxon>
        <taxon>Geodiidae</taxon>
        <taxon>Geodia</taxon>
    </lineage>
</organism>
<dbReference type="EMBL" id="CASHTH010003813">
    <property type="protein sequence ID" value="CAI8049724.1"/>
    <property type="molecule type" value="Genomic_DNA"/>
</dbReference>
<proteinExistence type="predicted"/>
<protein>
    <submittedName>
        <fullName evidence="2">Xaa-Pro dipeptidase</fullName>
    </submittedName>
</protein>
<dbReference type="PANTHER" id="PTHR46112">
    <property type="entry name" value="AMINOPEPTIDASE"/>
    <property type="match status" value="1"/>
</dbReference>
<dbReference type="PANTHER" id="PTHR46112:SF3">
    <property type="entry name" value="AMINOPEPTIDASE YPDF"/>
    <property type="match status" value="1"/>
</dbReference>
<dbReference type="Gene3D" id="3.90.230.10">
    <property type="entry name" value="Creatinase/methionine aminopeptidase superfamily"/>
    <property type="match status" value="1"/>
</dbReference>
<dbReference type="Proteomes" id="UP001174909">
    <property type="component" value="Unassembled WGS sequence"/>
</dbReference>
<comment type="caution">
    <text evidence="2">The sequence shown here is derived from an EMBL/GenBank/DDBJ whole genome shotgun (WGS) entry which is preliminary data.</text>
</comment>
<evidence type="ECO:0000259" key="1">
    <source>
        <dbReference type="Pfam" id="PF00557"/>
    </source>
</evidence>
<evidence type="ECO:0000313" key="3">
    <source>
        <dbReference type="Proteomes" id="UP001174909"/>
    </source>
</evidence>
<dbReference type="AlphaFoldDB" id="A0AA35TKJ8"/>
<dbReference type="InterPro" id="IPR050659">
    <property type="entry name" value="Peptidase_M24B"/>
</dbReference>
<dbReference type="Pfam" id="PF00557">
    <property type="entry name" value="Peptidase_M24"/>
    <property type="match status" value="1"/>
</dbReference>
<dbReference type="InterPro" id="IPR000994">
    <property type="entry name" value="Pept_M24"/>
</dbReference>
<reference evidence="2" key="1">
    <citation type="submission" date="2023-03" db="EMBL/GenBank/DDBJ databases">
        <authorList>
            <person name="Steffen K."/>
            <person name="Cardenas P."/>
        </authorList>
    </citation>
    <scope>NUCLEOTIDE SEQUENCE</scope>
</reference>
<feature type="domain" description="Peptidase M24" evidence="1">
    <location>
        <begin position="162"/>
        <end position="374"/>
    </location>
</feature>
<accession>A0AA35TKJ8</accession>
<dbReference type="SUPFAM" id="SSF55920">
    <property type="entry name" value="Creatinase/aminopeptidase"/>
    <property type="match status" value="1"/>
</dbReference>
<gene>
    <name evidence="2" type="ORF">GBAR_LOCUS27369</name>
</gene>
<evidence type="ECO:0000313" key="2">
    <source>
        <dbReference type="EMBL" id="CAI8049724.1"/>
    </source>
</evidence>
<name>A0AA35TKJ8_GEOBA</name>
<dbReference type="InterPro" id="IPR036005">
    <property type="entry name" value="Creatinase/aminopeptidase-like"/>
</dbReference>
<keyword evidence="3" id="KW-1185">Reference proteome</keyword>
<sequence length="396" mass="43462">MVNARMLNDARQFLQAEDLPAWLIYDYLGCNPVLAQVAPPSGHVTRPVFLFVPAAGPPALLTHHVDAGKFADAGETEDVQTVVYSSRATLEHALQAALDGCSRVAMEYSPRNGLPRVSRVDAGTVELVRSMGTEVVSSADLMQYATQRWSPEQLAGHERAAEKLGRIVNEAFTRIGQRLADGPTEFEIAEFIRRRFREEGLITADGPIVSTNAHCSDPHYEPAPEGSSVIAPGDWVLIDLWAREDTPGSVYADITWTAYVGDTPSERHRQVFDIVLGARDAALAFLQDAYAAGDPVQGWQADDVARSYISDHGFSDYFTHRLGHSIYHTVHGEGVNLDNFETHDTRRIIPGIGFSIEPGIYLPEFGVRSEIDAYMSEDGPYASSPVQRDIVLITAP</sequence>